<evidence type="ECO:0000259" key="8">
    <source>
        <dbReference type="Pfam" id="PF02687"/>
    </source>
</evidence>
<keyword evidence="5 7" id="KW-0472">Membrane</keyword>
<feature type="domain" description="ABC3 transporter permease C-terminal" evidence="8">
    <location>
        <begin position="295"/>
        <end position="405"/>
    </location>
</feature>
<evidence type="ECO:0000256" key="4">
    <source>
        <dbReference type="ARBA" id="ARBA00022989"/>
    </source>
</evidence>
<feature type="domain" description="ABC3 transporter permease C-terminal" evidence="8">
    <location>
        <begin position="689"/>
        <end position="798"/>
    </location>
</feature>
<feature type="domain" description="MacB-like periplasmic core" evidence="9">
    <location>
        <begin position="23"/>
        <end position="248"/>
    </location>
</feature>
<protein>
    <submittedName>
        <fullName evidence="10">FtsX-like permease family protein</fullName>
    </submittedName>
</protein>
<feature type="transmembrane region" description="Helical" evidence="7">
    <location>
        <begin position="21"/>
        <end position="46"/>
    </location>
</feature>
<dbReference type="InterPro" id="IPR003838">
    <property type="entry name" value="ABC3_permease_C"/>
</dbReference>
<evidence type="ECO:0000256" key="1">
    <source>
        <dbReference type="ARBA" id="ARBA00004651"/>
    </source>
</evidence>
<feature type="transmembrane region" description="Helical" evidence="7">
    <location>
        <begin position="772"/>
        <end position="794"/>
    </location>
</feature>
<keyword evidence="2" id="KW-1003">Cell membrane</keyword>
<comment type="caution">
    <text evidence="10">The sequence shown here is derived from an EMBL/GenBank/DDBJ whole genome shotgun (WGS) entry which is preliminary data.</text>
</comment>
<dbReference type="PANTHER" id="PTHR30572:SF4">
    <property type="entry name" value="ABC TRANSPORTER PERMEASE YTRF"/>
    <property type="match status" value="1"/>
</dbReference>
<evidence type="ECO:0000256" key="6">
    <source>
        <dbReference type="ARBA" id="ARBA00038076"/>
    </source>
</evidence>
<feature type="transmembrane region" description="Helical" evidence="7">
    <location>
        <begin position="742"/>
        <end position="760"/>
    </location>
</feature>
<proteinExistence type="inferred from homology"/>
<evidence type="ECO:0000256" key="2">
    <source>
        <dbReference type="ARBA" id="ARBA00022475"/>
    </source>
</evidence>
<evidence type="ECO:0000256" key="5">
    <source>
        <dbReference type="ARBA" id="ARBA00023136"/>
    </source>
</evidence>
<feature type="transmembrane region" description="Helical" evidence="7">
    <location>
        <begin position="681"/>
        <end position="706"/>
    </location>
</feature>
<evidence type="ECO:0000259" key="9">
    <source>
        <dbReference type="Pfam" id="PF12704"/>
    </source>
</evidence>
<feature type="transmembrane region" description="Helical" evidence="7">
    <location>
        <begin position="381"/>
        <end position="408"/>
    </location>
</feature>
<evidence type="ECO:0000313" key="10">
    <source>
        <dbReference type="EMBL" id="NOU51312.1"/>
    </source>
</evidence>
<dbReference type="InterPro" id="IPR025857">
    <property type="entry name" value="MacB_PCD"/>
</dbReference>
<comment type="similarity">
    <text evidence="6">Belongs to the ABC-4 integral membrane protein family.</text>
</comment>
<feature type="domain" description="MacB-like periplasmic core" evidence="9">
    <location>
        <begin position="437"/>
        <end position="647"/>
    </location>
</feature>
<keyword evidence="3 7" id="KW-0812">Transmembrane</keyword>
<dbReference type="RefSeq" id="WP_171626372.1">
    <property type="nucleotide sequence ID" value="NZ_JABBPG010000004.1"/>
</dbReference>
<feature type="transmembrane region" description="Helical" evidence="7">
    <location>
        <begin position="435"/>
        <end position="455"/>
    </location>
</feature>
<gene>
    <name evidence="10" type="ORF">HG263_12315</name>
</gene>
<keyword evidence="11" id="KW-1185">Reference proteome</keyword>
<dbReference type="AlphaFoldDB" id="A0A849VD31"/>
<organism evidence="10 11">
    <name type="scientific">Pseudoalteromonas caenipelagi</name>
    <dbReference type="NCBI Taxonomy" id="2726988"/>
    <lineage>
        <taxon>Bacteria</taxon>
        <taxon>Pseudomonadati</taxon>
        <taxon>Pseudomonadota</taxon>
        <taxon>Gammaproteobacteria</taxon>
        <taxon>Alteromonadales</taxon>
        <taxon>Pseudoalteromonadaceae</taxon>
        <taxon>Pseudoalteromonas</taxon>
    </lineage>
</organism>
<evidence type="ECO:0000313" key="11">
    <source>
        <dbReference type="Proteomes" id="UP000586305"/>
    </source>
</evidence>
<evidence type="ECO:0000256" key="3">
    <source>
        <dbReference type="ARBA" id="ARBA00022692"/>
    </source>
</evidence>
<keyword evidence="4 7" id="KW-1133">Transmembrane helix</keyword>
<dbReference type="EMBL" id="JABBPG010000004">
    <property type="protein sequence ID" value="NOU51312.1"/>
    <property type="molecule type" value="Genomic_DNA"/>
</dbReference>
<dbReference type="InterPro" id="IPR050250">
    <property type="entry name" value="Macrolide_Exporter_MacB"/>
</dbReference>
<sequence>MNYWLKELQVALYSLSKRPSFAAVVILTLSITLGAFITMVTLNYTVLLKPLPYPQQERLFVVEGERHDNGKFLGAGVHSYAGAVDAYKNNDKFSQSALLHYEELQVSNLAGIPKVFATFTTPELFNLLGAQMAVGRYFDKNEGLDTHVPVAVISYDLWQKDFNGRADVLAQKIEIGQVGYKIIGVLSEQFVEPALYMQGRQTQIWLPFDFNSRDEQTRRNWIAGFFELKLVGKLATGVTPAQAQQYLSARINERFVQEAKAFPWGQNVSTKAKLKTFEEVIIGDSRSTSLMMLGAVFALLLIACANISNLFLSRAAEKQRQYAIQATLGAQKHHIFRGIFIESFVLTLTATVIGLVLSHFSFSFIREYADGHLPRLEELSINYIVVFFSVLISILIASVFGFIISNLIDYKALNNVLRVSGKGSGLQISAKTRSVLIISQVALAGVLLTINFSFFKNSLQVIEQPSGFKTENVYWVSVDSSGQQFNRDERIAFIDHLTSELDNISGVNKVSNAIYPPLITNNWTSILTKDAARAGEKVLPNVNLVDEKYLSTFDIPLVMGRDFKAEEIRNSEKVMLVNETVANSFGGAKSVLGKNLYWDDKEDPYKVIGIVKDVYVPRAGDVPQMFTGRTSSLSFMISVSPNANLSKIELNKVLRKINRNLRVGEYIKVDEAYRALLSRDIAIATITSILSLLTLLLAGMGIYGVLSYSVNLRTYELGVRMALGGSPKILSKLVLFDCSKPVLLGLIVSVAFISGLYFIANSYYELEVGFSYLAFVLAFLSILLVSLFSCFIPMSKVVYNKPVRALK</sequence>
<dbReference type="Pfam" id="PF02687">
    <property type="entry name" value="FtsX"/>
    <property type="match status" value="2"/>
</dbReference>
<accession>A0A849VD31</accession>
<evidence type="ECO:0000256" key="7">
    <source>
        <dbReference type="SAM" id="Phobius"/>
    </source>
</evidence>
<comment type="subcellular location">
    <subcellularLocation>
        <location evidence="1">Cell membrane</location>
        <topology evidence="1">Multi-pass membrane protein</topology>
    </subcellularLocation>
</comment>
<reference evidence="10 11" key="1">
    <citation type="submission" date="2020-04" db="EMBL/GenBank/DDBJ databases">
        <title>Pseudoalteromonas caenipelagi sp. nov., isolated from a tidal flat.</title>
        <authorList>
            <person name="Park S."/>
            <person name="Yoon J.-H."/>
        </authorList>
    </citation>
    <scope>NUCLEOTIDE SEQUENCE [LARGE SCALE GENOMIC DNA]</scope>
    <source>
        <strain evidence="10 11">JBTF-M23</strain>
    </source>
</reference>
<feature type="transmembrane region" description="Helical" evidence="7">
    <location>
        <begin position="290"/>
        <end position="312"/>
    </location>
</feature>
<feature type="transmembrane region" description="Helical" evidence="7">
    <location>
        <begin position="339"/>
        <end position="361"/>
    </location>
</feature>
<dbReference type="GO" id="GO:0022857">
    <property type="term" value="F:transmembrane transporter activity"/>
    <property type="evidence" value="ECO:0007669"/>
    <property type="project" value="TreeGrafter"/>
</dbReference>
<dbReference type="PANTHER" id="PTHR30572">
    <property type="entry name" value="MEMBRANE COMPONENT OF TRANSPORTER-RELATED"/>
    <property type="match status" value="1"/>
</dbReference>
<name>A0A849VD31_9GAMM</name>
<dbReference type="Proteomes" id="UP000586305">
    <property type="component" value="Unassembled WGS sequence"/>
</dbReference>
<dbReference type="Pfam" id="PF12704">
    <property type="entry name" value="MacB_PCD"/>
    <property type="match status" value="2"/>
</dbReference>
<dbReference type="GO" id="GO:0005886">
    <property type="term" value="C:plasma membrane"/>
    <property type="evidence" value="ECO:0007669"/>
    <property type="project" value="UniProtKB-SubCell"/>
</dbReference>